<reference evidence="1 2" key="1">
    <citation type="submission" date="2019-12" db="EMBL/GenBank/DDBJ databases">
        <authorList>
            <person name="Huq M.A."/>
        </authorList>
    </citation>
    <scope>NUCLEOTIDE SEQUENCE [LARGE SCALE GENOMIC DNA]</scope>
    <source>
        <strain evidence="1 2">MAH-25</strain>
    </source>
</reference>
<proteinExistence type="predicted"/>
<dbReference type="AlphaFoldDB" id="A0A6N8IYE0"/>
<comment type="caution">
    <text evidence="1">The sequence shown here is derived from an EMBL/GenBank/DDBJ whole genome shotgun (WGS) entry which is preliminary data.</text>
</comment>
<name>A0A6N8IYE0_9BURK</name>
<evidence type="ECO:0008006" key="3">
    <source>
        <dbReference type="Google" id="ProtNLM"/>
    </source>
</evidence>
<protein>
    <recommendedName>
        <fullName evidence="3">VOC domain-containing protein</fullName>
    </recommendedName>
</protein>
<gene>
    <name evidence="1" type="ORF">GON04_16205</name>
</gene>
<evidence type="ECO:0000313" key="2">
    <source>
        <dbReference type="Proteomes" id="UP000469385"/>
    </source>
</evidence>
<evidence type="ECO:0000313" key="1">
    <source>
        <dbReference type="EMBL" id="MVQ31003.1"/>
    </source>
</evidence>
<dbReference type="EMBL" id="WSEL01000009">
    <property type="protein sequence ID" value="MVQ31003.1"/>
    <property type="molecule type" value="Genomic_DNA"/>
</dbReference>
<accession>A0A6N8IYE0</accession>
<dbReference type="PANTHER" id="PTHR40280">
    <property type="entry name" value="BLR6907 PROTEIN"/>
    <property type="match status" value="1"/>
</dbReference>
<dbReference type="PANTHER" id="PTHR40280:SF1">
    <property type="entry name" value="VOC DOMAIN-CONTAINING PROTEIN"/>
    <property type="match status" value="1"/>
</dbReference>
<dbReference type="RefSeq" id="WP_157399099.1">
    <property type="nucleotide sequence ID" value="NZ_WSEL01000009.1"/>
</dbReference>
<organism evidence="1 2">
    <name type="scientific">Ramlibacter pinisoli</name>
    <dbReference type="NCBI Taxonomy" id="2682844"/>
    <lineage>
        <taxon>Bacteria</taxon>
        <taxon>Pseudomonadati</taxon>
        <taxon>Pseudomonadota</taxon>
        <taxon>Betaproteobacteria</taxon>
        <taxon>Burkholderiales</taxon>
        <taxon>Comamonadaceae</taxon>
        <taxon>Ramlibacter</taxon>
    </lineage>
</organism>
<keyword evidence="2" id="KW-1185">Reference proteome</keyword>
<sequence length="296" mass="33548">MSASDRPPFDRAADDLGNITLLEHYNCVIDDQRLATLFYVVGLGGTRDPYLFNGLDNMWVNFGRTQVHLPSRGGTPQRLRGTAGFVLPDLAALTARMDKVRSESRRVVPDRPHAFDATVGDGVVDLTCPWGNRIRCHAPSPEWPGIEIGLAYIDFDVPAGTAEGIARFYDEVMGAPAQMRGRQAIVRAGSFQTLRFTETDRELPPYDGHHFLVYLADFSSPYRWLREHGLITKDVDPHEWRLEWICDPRDGRRLFQIEHEVRSTRHPLYNRALVNRNPGLTNVNWTRGSEAFKGGY</sequence>
<dbReference type="Proteomes" id="UP000469385">
    <property type="component" value="Unassembled WGS sequence"/>
</dbReference>